<keyword evidence="2" id="KW-0472">Membrane</keyword>
<proteinExistence type="predicted"/>
<protein>
    <submittedName>
        <fullName evidence="3">Uncharacterized protein</fullName>
    </submittedName>
</protein>
<evidence type="ECO:0000313" key="3">
    <source>
        <dbReference type="EMBL" id="TGJ68945.1"/>
    </source>
</evidence>
<dbReference type="AlphaFoldDB" id="A0A7C8PVJ1"/>
<keyword evidence="2" id="KW-0812">Transmembrane</keyword>
<dbReference type="EMBL" id="SOZJ01000003">
    <property type="protein sequence ID" value="TGJ68945.1"/>
    <property type="molecule type" value="Genomic_DNA"/>
</dbReference>
<keyword evidence="2" id="KW-1133">Transmembrane helix</keyword>
<comment type="caution">
    <text evidence="3">The sequence shown here is derived from an EMBL/GenBank/DDBJ whole genome shotgun (WGS) entry which is preliminary data.</text>
</comment>
<organism evidence="3 4">
    <name type="scientific">Orbilia oligospora</name>
    <name type="common">Nematode-trapping fungus</name>
    <name type="synonym">Arthrobotrys oligospora</name>
    <dbReference type="NCBI Taxonomy" id="2813651"/>
    <lineage>
        <taxon>Eukaryota</taxon>
        <taxon>Fungi</taxon>
        <taxon>Dikarya</taxon>
        <taxon>Ascomycota</taxon>
        <taxon>Pezizomycotina</taxon>
        <taxon>Orbiliomycetes</taxon>
        <taxon>Orbiliales</taxon>
        <taxon>Orbiliaceae</taxon>
        <taxon>Orbilia</taxon>
    </lineage>
</organism>
<evidence type="ECO:0000313" key="4">
    <source>
        <dbReference type="Proteomes" id="UP000297595"/>
    </source>
</evidence>
<evidence type="ECO:0000256" key="1">
    <source>
        <dbReference type="SAM" id="MobiDB-lite"/>
    </source>
</evidence>
<dbReference type="Proteomes" id="UP000297595">
    <property type="component" value="Unassembled WGS sequence"/>
</dbReference>
<name>A0A7C8PVJ1_ORBOL</name>
<sequence length="122" mass="13883">MDSICENLYKGGFGPRNWTSFFPHQLHQPFQLSTSLRISTLFFKDQTSTTLFYNKMQLTTVFAFGVALLGSFAMAAPAAEPVPAPLAEPEAAPTWRWKPTGRWKSGYRGHKYRKGGKKHWKE</sequence>
<feature type="compositionally biased region" description="Basic residues" evidence="1">
    <location>
        <begin position="99"/>
        <end position="122"/>
    </location>
</feature>
<gene>
    <name evidence="3" type="ORF">EYR41_005024</name>
</gene>
<feature type="transmembrane region" description="Helical" evidence="2">
    <location>
        <begin position="58"/>
        <end position="79"/>
    </location>
</feature>
<evidence type="ECO:0000256" key="2">
    <source>
        <dbReference type="SAM" id="Phobius"/>
    </source>
</evidence>
<accession>A0A7C8PVJ1</accession>
<reference evidence="3 4" key="1">
    <citation type="submission" date="2019-03" db="EMBL/GenBank/DDBJ databases">
        <title>Nematode-trapping fungi genome.</title>
        <authorList>
            <person name="Vidal-Diez De Ulzurrun G."/>
        </authorList>
    </citation>
    <scope>NUCLEOTIDE SEQUENCE [LARGE SCALE GENOMIC DNA]</scope>
    <source>
        <strain evidence="3 4">TWF154</strain>
    </source>
</reference>
<feature type="region of interest" description="Disordered" evidence="1">
    <location>
        <begin position="85"/>
        <end position="122"/>
    </location>
</feature>